<feature type="compositionally biased region" description="Low complexity" evidence="1">
    <location>
        <begin position="20"/>
        <end position="29"/>
    </location>
</feature>
<name>K2NEI2_TRYCR</name>
<feature type="region of interest" description="Disordered" evidence="1">
    <location>
        <begin position="1"/>
        <end position="48"/>
    </location>
</feature>
<dbReference type="InterPro" id="IPR021287">
    <property type="entry name" value="Trans-sialidase_CS"/>
</dbReference>
<evidence type="ECO:0000313" key="2">
    <source>
        <dbReference type="EMBL" id="EKF27447.1"/>
    </source>
</evidence>
<sequence>MEQELLKGVVGADGRGVSGTASTAATSSSNDGQMVAAGSGDTMPGEGIQPQVRKVNATAPNSSLGNMSQGHNTDAGTVGGSGLLPPLLLLGLWGVAAL</sequence>
<organism evidence="2 3">
    <name type="scientific">Trypanosoma cruzi marinkellei</name>
    <dbReference type="NCBI Taxonomy" id="85056"/>
    <lineage>
        <taxon>Eukaryota</taxon>
        <taxon>Discoba</taxon>
        <taxon>Euglenozoa</taxon>
        <taxon>Kinetoplastea</taxon>
        <taxon>Metakinetoplastina</taxon>
        <taxon>Trypanosomatida</taxon>
        <taxon>Trypanosomatidae</taxon>
        <taxon>Trypanosoma</taxon>
        <taxon>Schizotrypanum</taxon>
    </lineage>
</organism>
<evidence type="ECO:0000313" key="3">
    <source>
        <dbReference type="Proteomes" id="UP000007350"/>
    </source>
</evidence>
<evidence type="ECO:0000256" key="1">
    <source>
        <dbReference type="SAM" id="MobiDB-lite"/>
    </source>
</evidence>
<reference evidence="2 3" key="1">
    <citation type="journal article" date="2012" name="BMC Genomics">
        <title>Comparative genomic analysis of human infective Trypanosoma cruzi lineages with the bat-restricted subspecies T. cruzi marinkellei.</title>
        <authorList>
            <person name="Franzen O."/>
            <person name="Talavera-Lopez C."/>
            <person name="Ochaya S."/>
            <person name="Butler C.E."/>
            <person name="Messenger L.A."/>
            <person name="Lewis M.D."/>
            <person name="Llewellyn M.S."/>
            <person name="Marinkelle C.J."/>
            <person name="Tyler K.M."/>
            <person name="Miles M.A."/>
            <person name="Andersson B."/>
        </authorList>
    </citation>
    <scope>NUCLEOTIDE SEQUENCE [LARGE SCALE GENOMIC DNA]</scope>
    <source>
        <strain evidence="2 3">B7</strain>
    </source>
</reference>
<dbReference type="Proteomes" id="UP000007350">
    <property type="component" value="Unassembled WGS sequence"/>
</dbReference>
<dbReference type="EMBL" id="AHKC01018198">
    <property type="protein sequence ID" value="EKF27447.1"/>
    <property type="molecule type" value="Genomic_DNA"/>
</dbReference>
<gene>
    <name evidence="2" type="ORF">MOQ_008830</name>
</gene>
<proteinExistence type="predicted"/>
<dbReference type="AlphaFoldDB" id="K2NEI2"/>
<dbReference type="OrthoDB" id="255189at2759"/>
<keyword evidence="3" id="KW-1185">Reference proteome</keyword>
<protein>
    <submittedName>
        <fullName evidence="2">Trans-sialidase, putative</fullName>
    </submittedName>
</protein>
<dbReference type="Pfam" id="PF11052">
    <property type="entry name" value="Tr-sialidase_C"/>
    <property type="match status" value="1"/>
</dbReference>
<comment type="caution">
    <text evidence="2">The sequence shown here is derived from an EMBL/GenBank/DDBJ whole genome shotgun (WGS) entry which is preliminary data.</text>
</comment>
<accession>K2NEI2</accession>